<accession>A0A2P6NTD1</accession>
<dbReference type="InParanoid" id="A0A2P6NTD1"/>
<evidence type="ECO:0000313" key="1">
    <source>
        <dbReference type="EMBL" id="PRP87196.1"/>
    </source>
</evidence>
<keyword evidence="2" id="KW-1185">Reference proteome</keyword>
<name>A0A2P6NTD1_9EUKA</name>
<dbReference type="Proteomes" id="UP000241769">
    <property type="component" value="Unassembled WGS sequence"/>
</dbReference>
<organism evidence="1 2">
    <name type="scientific">Planoprotostelium fungivorum</name>
    <dbReference type="NCBI Taxonomy" id="1890364"/>
    <lineage>
        <taxon>Eukaryota</taxon>
        <taxon>Amoebozoa</taxon>
        <taxon>Evosea</taxon>
        <taxon>Variosea</taxon>
        <taxon>Cavosteliida</taxon>
        <taxon>Cavosteliaceae</taxon>
        <taxon>Planoprotostelium</taxon>
    </lineage>
</organism>
<proteinExistence type="predicted"/>
<dbReference type="EMBL" id="MDYQ01000022">
    <property type="protein sequence ID" value="PRP87196.1"/>
    <property type="molecule type" value="Genomic_DNA"/>
</dbReference>
<reference evidence="1 2" key="1">
    <citation type="journal article" date="2018" name="Genome Biol. Evol.">
        <title>Multiple Roots of Fruiting Body Formation in Amoebozoa.</title>
        <authorList>
            <person name="Hillmann F."/>
            <person name="Forbes G."/>
            <person name="Novohradska S."/>
            <person name="Ferling I."/>
            <person name="Riege K."/>
            <person name="Groth M."/>
            <person name="Westermann M."/>
            <person name="Marz M."/>
            <person name="Spaller T."/>
            <person name="Winckler T."/>
            <person name="Schaap P."/>
            <person name="Glockner G."/>
        </authorList>
    </citation>
    <scope>NUCLEOTIDE SEQUENCE [LARGE SCALE GENOMIC DNA]</scope>
    <source>
        <strain evidence="1 2">Jena</strain>
    </source>
</reference>
<gene>
    <name evidence="1" type="ORF">PROFUN_01458</name>
</gene>
<sequence>MRDCRLESSGRLYRVALSVTTTYVRMVECLSRSTTKRQKKVIASTNYSVSYQLERNQGKWSSRTWCIYQLLRDVTPSGFSAIAKRPRQSAEMIYRHSQDPLFSQRNVVMPPTVVTQYTQPPHSK</sequence>
<protein>
    <submittedName>
        <fullName evidence="1">Uncharacterized protein</fullName>
    </submittedName>
</protein>
<comment type="caution">
    <text evidence="1">The sequence shown here is derived from an EMBL/GenBank/DDBJ whole genome shotgun (WGS) entry which is preliminary data.</text>
</comment>
<dbReference type="AlphaFoldDB" id="A0A2P6NTD1"/>
<evidence type="ECO:0000313" key="2">
    <source>
        <dbReference type="Proteomes" id="UP000241769"/>
    </source>
</evidence>